<feature type="region of interest" description="Disordered" evidence="1">
    <location>
        <begin position="25"/>
        <end position="79"/>
    </location>
</feature>
<proteinExistence type="predicted"/>
<gene>
    <name evidence="5" type="primary">LOC107895612</name>
</gene>
<keyword evidence="2" id="KW-0472">Membrane</keyword>
<evidence type="ECO:0000313" key="4">
    <source>
        <dbReference type="Proteomes" id="UP000818029"/>
    </source>
</evidence>
<keyword evidence="3" id="KW-0732">Signal</keyword>
<feature type="compositionally biased region" description="Low complexity" evidence="1">
    <location>
        <begin position="49"/>
        <end position="78"/>
    </location>
</feature>
<keyword evidence="2" id="KW-1133">Transmembrane helix</keyword>
<organism evidence="4 5">
    <name type="scientific">Gossypium hirsutum</name>
    <name type="common">Upland cotton</name>
    <name type="synonym">Gossypium mexicanum</name>
    <dbReference type="NCBI Taxonomy" id="3635"/>
    <lineage>
        <taxon>Eukaryota</taxon>
        <taxon>Viridiplantae</taxon>
        <taxon>Streptophyta</taxon>
        <taxon>Embryophyta</taxon>
        <taxon>Tracheophyta</taxon>
        <taxon>Spermatophyta</taxon>
        <taxon>Magnoliopsida</taxon>
        <taxon>eudicotyledons</taxon>
        <taxon>Gunneridae</taxon>
        <taxon>Pentapetalae</taxon>
        <taxon>rosids</taxon>
        <taxon>malvids</taxon>
        <taxon>Malvales</taxon>
        <taxon>Malvaceae</taxon>
        <taxon>Malvoideae</taxon>
        <taxon>Gossypium</taxon>
    </lineage>
</organism>
<keyword evidence="4" id="KW-1185">Reference proteome</keyword>
<dbReference type="KEGG" id="ghi:107895612"/>
<feature type="signal peptide" evidence="3">
    <location>
        <begin position="1"/>
        <end position="22"/>
    </location>
</feature>
<dbReference type="AlphaFoldDB" id="A0A1U8IDT6"/>
<evidence type="ECO:0000313" key="5">
    <source>
        <dbReference type="RefSeq" id="XP_016676356.1"/>
    </source>
</evidence>
<protein>
    <submittedName>
        <fullName evidence="5">Classical arabinogalactan protein 5-like</fullName>
    </submittedName>
</protein>
<sequence length="128" mass="12865">MSKSFVCFVLLALVATCALGEAHSNTPTKLPSFLSPTTTPTASPPAPSPSTATHSPSPSPSSHESSLTSSPTSSLSIPPLAPTIVPNIVTPASSISQTPDLSAAPLLNVTIGFAIAVILAALHLLTEI</sequence>
<evidence type="ECO:0000256" key="3">
    <source>
        <dbReference type="SAM" id="SignalP"/>
    </source>
</evidence>
<dbReference type="PaxDb" id="3635-A0A1U8IDT6"/>
<dbReference type="RefSeq" id="XP_016676356.1">
    <property type="nucleotide sequence ID" value="XM_016820867.1"/>
</dbReference>
<feature type="compositionally biased region" description="Low complexity" evidence="1">
    <location>
        <begin position="26"/>
        <end position="41"/>
    </location>
</feature>
<name>A0A1U8IDT6_GOSHI</name>
<dbReference type="STRING" id="3635.A0A1U8IDT6"/>
<dbReference type="GeneID" id="107895612"/>
<feature type="chain" id="PRO_5010586821" evidence="3">
    <location>
        <begin position="23"/>
        <end position="128"/>
    </location>
</feature>
<reference evidence="4" key="1">
    <citation type="journal article" date="2020" name="Nat. Genet.">
        <title>Genomic diversifications of five Gossypium allopolyploid species and their impact on cotton improvement.</title>
        <authorList>
            <person name="Chen Z.J."/>
            <person name="Sreedasyam A."/>
            <person name="Ando A."/>
            <person name="Song Q."/>
            <person name="De Santiago L.M."/>
            <person name="Hulse-Kemp A.M."/>
            <person name="Ding M."/>
            <person name="Ye W."/>
            <person name="Kirkbride R.C."/>
            <person name="Jenkins J."/>
            <person name="Plott C."/>
            <person name="Lovell J."/>
            <person name="Lin Y.M."/>
            <person name="Vaughn R."/>
            <person name="Liu B."/>
            <person name="Simpson S."/>
            <person name="Scheffler B.E."/>
            <person name="Wen L."/>
            <person name="Saski C.A."/>
            <person name="Grover C.E."/>
            <person name="Hu G."/>
            <person name="Conover J.L."/>
            <person name="Carlson J.W."/>
            <person name="Shu S."/>
            <person name="Boston L.B."/>
            <person name="Williams M."/>
            <person name="Peterson D.G."/>
            <person name="McGee K."/>
            <person name="Jones D.C."/>
            <person name="Wendel J.F."/>
            <person name="Stelly D.M."/>
            <person name="Grimwood J."/>
            <person name="Schmutz J."/>
        </authorList>
    </citation>
    <scope>NUCLEOTIDE SEQUENCE [LARGE SCALE GENOMIC DNA]</scope>
    <source>
        <strain evidence="4">cv. TM-1</strain>
    </source>
</reference>
<reference evidence="5" key="2">
    <citation type="submission" date="2025-08" db="UniProtKB">
        <authorList>
            <consortium name="RefSeq"/>
        </authorList>
    </citation>
    <scope>IDENTIFICATION</scope>
</reference>
<evidence type="ECO:0000256" key="2">
    <source>
        <dbReference type="SAM" id="Phobius"/>
    </source>
</evidence>
<feature type="transmembrane region" description="Helical" evidence="2">
    <location>
        <begin position="106"/>
        <end position="125"/>
    </location>
</feature>
<accession>A0A1U8IDT6</accession>
<evidence type="ECO:0000256" key="1">
    <source>
        <dbReference type="SAM" id="MobiDB-lite"/>
    </source>
</evidence>
<keyword evidence="2" id="KW-0812">Transmembrane</keyword>
<dbReference type="Proteomes" id="UP000818029">
    <property type="component" value="Chromosome A05"/>
</dbReference>